<organism evidence="1 2">
    <name type="scientific">Limnoraphis robusta CCNP1315</name>
    <dbReference type="NCBI Taxonomy" id="3110306"/>
    <lineage>
        <taxon>Bacteria</taxon>
        <taxon>Bacillati</taxon>
        <taxon>Cyanobacteriota</taxon>
        <taxon>Cyanophyceae</taxon>
        <taxon>Oscillatoriophycideae</taxon>
        <taxon>Oscillatoriales</taxon>
        <taxon>Sirenicapillariaceae</taxon>
        <taxon>Limnoraphis</taxon>
    </lineage>
</organism>
<accession>A0ABU5U5R4</accession>
<dbReference type="RefSeq" id="WP_160315352.1">
    <property type="nucleotide sequence ID" value="NZ_JAYGHT010000133.1"/>
</dbReference>
<protein>
    <submittedName>
        <fullName evidence="1">Uncharacterized protein</fullName>
    </submittedName>
</protein>
<reference evidence="1 2" key="1">
    <citation type="submission" date="2023-12" db="EMBL/GenBank/DDBJ databases">
        <title>Baltic Sea Cyanobacteria.</title>
        <authorList>
            <person name="Delbaje E."/>
            <person name="Fewer D.P."/>
            <person name="Shishido T.K."/>
        </authorList>
    </citation>
    <scope>NUCLEOTIDE SEQUENCE [LARGE SCALE GENOMIC DNA]</scope>
    <source>
        <strain evidence="1 2">CCNP 1315</strain>
    </source>
</reference>
<proteinExistence type="predicted"/>
<gene>
    <name evidence="1" type="ORF">VB854_21345</name>
</gene>
<dbReference type="Proteomes" id="UP001301728">
    <property type="component" value="Unassembled WGS sequence"/>
</dbReference>
<evidence type="ECO:0000313" key="2">
    <source>
        <dbReference type="Proteomes" id="UP001301728"/>
    </source>
</evidence>
<dbReference type="EMBL" id="JAYGHT010000133">
    <property type="protein sequence ID" value="MEA5521488.1"/>
    <property type="molecule type" value="Genomic_DNA"/>
</dbReference>
<evidence type="ECO:0000313" key="1">
    <source>
        <dbReference type="EMBL" id="MEA5521488.1"/>
    </source>
</evidence>
<sequence>MPTRTFLEEQIAAAEAAITAIAQTSKLSILKLVSILGLLTQSLGFNH</sequence>
<name>A0ABU5U5R4_9CYAN</name>
<comment type="caution">
    <text evidence="1">The sequence shown here is derived from an EMBL/GenBank/DDBJ whole genome shotgun (WGS) entry which is preliminary data.</text>
</comment>
<keyword evidence="2" id="KW-1185">Reference proteome</keyword>